<organism evidence="1">
    <name type="scientific">marine metagenome</name>
    <dbReference type="NCBI Taxonomy" id="408172"/>
    <lineage>
        <taxon>unclassified sequences</taxon>
        <taxon>metagenomes</taxon>
        <taxon>ecological metagenomes</taxon>
    </lineage>
</organism>
<reference evidence="1" key="1">
    <citation type="submission" date="2018-05" db="EMBL/GenBank/DDBJ databases">
        <authorList>
            <person name="Lanie J.A."/>
            <person name="Ng W.-L."/>
            <person name="Kazmierczak K.M."/>
            <person name="Andrzejewski T.M."/>
            <person name="Davidsen T.M."/>
            <person name="Wayne K.J."/>
            <person name="Tettelin H."/>
            <person name="Glass J.I."/>
            <person name="Rusch D."/>
            <person name="Podicherti R."/>
            <person name="Tsui H.-C.T."/>
            <person name="Winkler M.E."/>
        </authorList>
    </citation>
    <scope>NUCLEOTIDE SEQUENCE</scope>
</reference>
<sequence length="99" mass="11551">VDLDTYYNLIEEMGNYPGYGVHSGVEEVAKKLNQPYDSTRAIRSQYLQRKSIKNHYKVKDKAGLYYKEWQKGKSIAEIALDVDFPPVLLANFLMLKMRF</sequence>
<dbReference type="AlphaFoldDB" id="A0A382DFM9"/>
<accession>A0A382DFM9</accession>
<proteinExistence type="predicted"/>
<gene>
    <name evidence="1" type="ORF">METZ01_LOCUS190072</name>
</gene>
<name>A0A382DFM9_9ZZZZ</name>
<feature type="non-terminal residue" evidence="1">
    <location>
        <position position="99"/>
    </location>
</feature>
<protein>
    <submittedName>
        <fullName evidence="1">Uncharacterized protein</fullName>
    </submittedName>
</protein>
<feature type="non-terminal residue" evidence="1">
    <location>
        <position position="1"/>
    </location>
</feature>
<dbReference type="EMBL" id="UINC01039156">
    <property type="protein sequence ID" value="SVB37218.1"/>
    <property type="molecule type" value="Genomic_DNA"/>
</dbReference>
<evidence type="ECO:0000313" key="1">
    <source>
        <dbReference type="EMBL" id="SVB37218.1"/>
    </source>
</evidence>